<evidence type="ECO:0000313" key="1">
    <source>
        <dbReference type="EMBL" id="OSD01511.1"/>
    </source>
</evidence>
<evidence type="ECO:0000313" key="2">
    <source>
        <dbReference type="Proteomes" id="UP000193067"/>
    </source>
</evidence>
<dbReference type="AlphaFoldDB" id="A0A1Y2IMM6"/>
<organism evidence="1 2">
    <name type="scientific">Trametes coccinea (strain BRFM310)</name>
    <name type="common">Pycnoporus coccineus</name>
    <dbReference type="NCBI Taxonomy" id="1353009"/>
    <lineage>
        <taxon>Eukaryota</taxon>
        <taxon>Fungi</taxon>
        <taxon>Dikarya</taxon>
        <taxon>Basidiomycota</taxon>
        <taxon>Agaricomycotina</taxon>
        <taxon>Agaricomycetes</taxon>
        <taxon>Polyporales</taxon>
        <taxon>Polyporaceae</taxon>
        <taxon>Trametes</taxon>
    </lineage>
</organism>
<sequence>MGSIIVNNATGSTITVFVSKYSNSGGDDSWFNVPANTRESWSRNGWELVAFKNSNDTTRAGVYVNVESTVTFHSFSNITVS</sequence>
<accession>A0A1Y2IMM6</accession>
<dbReference type="OrthoDB" id="2822793at2759"/>
<reference evidence="1 2" key="1">
    <citation type="journal article" date="2015" name="Biotechnol. Biofuels">
        <title>Enhanced degradation of softwood versus hardwood by the white-rot fungus Pycnoporus coccineus.</title>
        <authorList>
            <person name="Couturier M."/>
            <person name="Navarro D."/>
            <person name="Chevret D."/>
            <person name="Henrissat B."/>
            <person name="Piumi F."/>
            <person name="Ruiz-Duenas F.J."/>
            <person name="Martinez A.T."/>
            <person name="Grigoriev I.V."/>
            <person name="Riley R."/>
            <person name="Lipzen A."/>
            <person name="Berrin J.G."/>
            <person name="Master E.R."/>
            <person name="Rosso M.N."/>
        </authorList>
    </citation>
    <scope>NUCLEOTIDE SEQUENCE [LARGE SCALE GENOMIC DNA]</scope>
    <source>
        <strain evidence="1 2">BRFM310</strain>
    </source>
</reference>
<gene>
    <name evidence="1" type="ORF">PYCCODRAFT_1369309</name>
</gene>
<dbReference type="EMBL" id="KZ084111">
    <property type="protein sequence ID" value="OSD01511.1"/>
    <property type="molecule type" value="Genomic_DNA"/>
</dbReference>
<name>A0A1Y2IMM6_TRAC3</name>
<proteinExistence type="predicted"/>
<dbReference type="Proteomes" id="UP000193067">
    <property type="component" value="Unassembled WGS sequence"/>
</dbReference>
<keyword evidence="2" id="KW-1185">Reference proteome</keyword>
<protein>
    <submittedName>
        <fullName evidence="1">Uncharacterized protein</fullName>
    </submittedName>
</protein>